<sequence>MGVGDYVHSKETGQFPSPANGTSNSFPSRQALAEQVKVGVPTTKLITQLPSRTNGRIHQEYYETQEDAMQRDMFDTDVEGIDDSTIAGTSVLGADEHVPSGQDVQYQHDDGSESRPLYQSQHSRRVHEAAWHTNLGDQVMKTAGFESDDADITEGSQPTSVPGDDTGDEKTPVDDWYLSSRQKRRSVEDQPLSKRLETFWAASKRTHALTKSTNSGPEEQFRLSAIPTSTASGSRNPSRSLPNRKITLPRSMTTTPRTRFSPPKPSLLEQLELSPTRQTAGQRPQHDRQRSTGFVFPADEGEWGSDSDTNDSPVSVIALNKHSINGIDNDNDDRNQEIFSKHSSTTQEAPPSPLPKKRHIEADYPPEVLYQKSFSDLQAEPFDYTPSPPAPSQATSTTTTTTPPPTAEEVQDTPKDRVSFALGLSEEERRAYFSKLSMTEWEECGDQIIDHFTALLSKMKELRQARRKTAALFEAEIKRRHDEVEQQDSELSTKLLEMREGGIGVLRGKTPDSQK</sequence>
<evidence type="ECO:0000259" key="2">
    <source>
        <dbReference type="Pfam" id="PF15463"/>
    </source>
</evidence>
<dbReference type="EMBL" id="VIFY01000098">
    <property type="protein sequence ID" value="TQB70680.1"/>
    <property type="molecule type" value="Genomic_DNA"/>
</dbReference>
<feature type="compositionally biased region" description="Polar residues" evidence="1">
    <location>
        <begin position="226"/>
        <end position="241"/>
    </location>
</feature>
<dbReference type="PANTHER" id="PTHR28244:SF1">
    <property type="entry name" value="RNA POLYMERASE I-SPECIFIC TRANSCRIPTION INITIATION FACTOR RRN11"/>
    <property type="match status" value="1"/>
</dbReference>
<dbReference type="Pfam" id="PF15463">
    <property type="entry name" value="ECM11"/>
    <property type="match status" value="1"/>
</dbReference>
<evidence type="ECO:0000256" key="1">
    <source>
        <dbReference type="SAM" id="MobiDB-lite"/>
    </source>
</evidence>
<feature type="region of interest" description="Disordered" evidence="1">
    <location>
        <begin position="1"/>
        <end position="30"/>
    </location>
</feature>
<evidence type="ECO:0000313" key="3">
    <source>
        <dbReference type="EMBL" id="TQB70680.1"/>
    </source>
</evidence>
<feature type="region of interest" description="Disordered" evidence="1">
    <location>
        <begin position="207"/>
        <end position="312"/>
    </location>
</feature>
<feature type="compositionally biased region" description="Acidic residues" evidence="1">
    <location>
        <begin position="299"/>
        <end position="309"/>
    </location>
</feature>
<proteinExistence type="predicted"/>
<dbReference type="PANTHER" id="PTHR28244">
    <property type="entry name" value="RNA POLYMERASE I-SPECIFIC TRANSCRIPTION INITIATION FACTOR RRN11"/>
    <property type="match status" value="1"/>
</dbReference>
<dbReference type="GO" id="GO:0070860">
    <property type="term" value="C:RNA polymerase I core factor complex"/>
    <property type="evidence" value="ECO:0007669"/>
    <property type="project" value="TreeGrafter"/>
</dbReference>
<feature type="domain" description="Extracellular mutant protein 11 C-terminal" evidence="2">
    <location>
        <begin position="363"/>
        <end position="506"/>
    </location>
</feature>
<dbReference type="Proteomes" id="UP000319663">
    <property type="component" value="Unassembled WGS sequence"/>
</dbReference>
<keyword evidence="4" id="KW-1185">Reference proteome</keyword>
<organism evidence="3 4">
    <name type="scientific">Monascus purpureus</name>
    <name type="common">Red mold</name>
    <name type="synonym">Monascus anka</name>
    <dbReference type="NCBI Taxonomy" id="5098"/>
    <lineage>
        <taxon>Eukaryota</taxon>
        <taxon>Fungi</taxon>
        <taxon>Dikarya</taxon>
        <taxon>Ascomycota</taxon>
        <taxon>Pezizomycotina</taxon>
        <taxon>Eurotiomycetes</taxon>
        <taxon>Eurotiomycetidae</taxon>
        <taxon>Eurotiales</taxon>
        <taxon>Aspergillaceae</taxon>
        <taxon>Monascus</taxon>
    </lineage>
</organism>
<dbReference type="AlphaFoldDB" id="A0A507QQE1"/>
<dbReference type="GO" id="GO:0001164">
    <property type="term" value="F:RNA polymerase I core promoter sequence-specific DNA binding"/>
    <property type="evidence" value="ECO:0007669"/>
    <property type="project" value="TreeGrafter"/>
</dbReference>
<dbReference type="GO" id="GO:0042790">
    <property type="term" value="P:nucleolar large rRNA transcription by RNA polymerase I"/>
    <property type="evidence" value="ECO:0007669"/>
    <property type="project" value="TreeGrafter"/>
</dbReference>
<protein>
    <recommendedName>
        <fullName evidence="2">Extracellular mutant protein 11 C-terminal domain-containing protein</fullName>
    </recommendedName>
</protein>
<feature type="region of interest" description="Disordered" evidence="1">
    <location>
        <begin position="148"/>
        <end position="191"/>
    </location>
</feature>
<feature type="compositionally biased region" description="Polar residues" evidence="1">
    <location>
        <begin position="12"/>
        <end position="28"/>
    </location>
</feature>
<dbReference type="GO" id="GO:0017025">
    <property type="term" value="F:TBP-class protein binding"/>
    <property type="evidence" value="ECO:0007669"/>
    <property type="project" value="TreeGrafter"/>
</dbReference>
<feature type="compositionally biased region" description="Low complexity" evidence="1">
    <location>
        <begin position="392"/>
        <end position="401"/>
    </location>
</feature>
<feature type="region of interest" description="Disordered" evidence="1">
    <location>
        <begin position="84"/>
        <end position="126"/>
    </location>
</feature>
<evidence type="ECO:0000313" key="4">
    <source>
        <dbReference type="Proteomes" id="UP000319663"/>
    </source>
</evidence>
<comment type="caution">
    <text evidence="3">The sequence shown here is derived from an EMBL/GenBank/DDBJ whole genome shotgun (WGS) entry which is preliminary data.</text>
</comment>
<name>A0A507QQE1_MONPU</name>
<feature type="region of interest" description="Disordered" evidence="1">
    <location>
        <begin position="379"/>
        <end position="415"/>
    </location>
</feature>
<accession>A0A507QQE1</accession>
<dbReference type="InterPro" id="IPR053029">
    <property type="entry name" value="RNA_pol_I-specific_init_factor"/>
</dbReference>
<dbReference type="InterPro" id="IPR029178">
    <property type="entry name" value="Ecm11_C"/>
</dbReference>
<gene>
    <name evidence="3" type="ORF">MPDQ_008158</name>
</gene>
<feature type="compositionally biased region" description="Polar residues" evidence="1">
    <location>
        <begin position="273"/>
        <end position="282"/>
    </location>
</feature>
<reference evidence="3 4" key="1">
    <citation type="submission" date="2019-06" db="EMBL/GenBank/DDBJ databases">
        <title>Wine fermentation using esterase from Monascus purpureus.</title>
        <authorList>
            <person name="Geng C."/>
            <person name="Zhang Y."/>
        </authorList>
    </citation>
    <scope>NUCLEOTIDE SEQUENCE [LARGE SCALE GENOMIC DNA]</scope>
    <source>
        <strain evidence="3">HQ1</strain>
    </source>
</reference>
<dbReference type="STRING" id="5098.A0A507QQE1"/>